<dbReference type="InterPro" id="IPR021958">
    <property type="entry name" value="DUF3575"/>
</dbReference>
<dbReference type="AlphaFoldDB" id="A0A5C4SJY0"/>
<proteinExistence type="predicted"/>
<reference evidence="2 3" key="1">
    <citation type="submission" date="2019-05" db="EMBL/GenBank/DDBJ databases">
        <title>Tamlana fucoidanivorans sp. nov., isolated from the surface of algae collected from Fujian province in China.</title>
        <authorList>
            <person name="Li J."/>
        </authorList>
    </citation>
    <scope>NUCLEOTIDE SEQUENCE [LARGE SCALE GENOMIC DNA]</scope>
    <source>
        <strain evidence="2 3">CW2-9</strain>
    </source>
</reference>
<dbReference type="EMBL" id="VDCS01000008">
    <property type="protein sequence ID" value="TNJ44226.1"/>
    <property type="molecule type" value="Genomic_DNA"/>
</dbReference>
<feature type="chain" id="PRO_5022774150" evidence="1">
    <location>
        <begin position="21"/>
        <end position="193"/>
    </location>
</feature>
<evidence type="ECO:0000256" key="1">
    <source>
        <dbReference type="SAM" id="SignalP"/>
    </source>
</evidence>
<accession>A0A5C4SJY0</accession>
<evidence type="ECO:0000313" key="3">
    <source>
        <dbReference type="Proteomes" id="UP000308713"/>
    </source>
</evidence>
<comment type="caution">
    <text evidence="2">The sequence shown here is derived from an EMBL/GenBank/DDBJ whole genome shotgun (WGS) entry which is preliminary data.</text>
</comment>
<sequence length="193" mass="21603">MKSLIFICVSCSLFFSNSFAQNIAWNQNFNEINLNALALAIGGISVSYERTLAKNSGIGISTFIAFDEDVKNDFFNYYVTPYYRFYLGKKYASGFFLEGFGMLNSQNIKKYTGETRTIFGWGLFPDIKIRETRTEKVTDFALGIGLGSKWITRSNIIIAFNIGVGSNLFGDYGNASTNKRIIGKSSISAGYRF</sequence>
<dbReference type="OrthoDB" id="768080at2"/>
<dbReference type="Proteomes" id="UP000308713">
    <property type="component" value="Unassembled WGS sequence"/>
</dbReference>
<protein>
    <submittedName>
        <fullName evidence="2">DUF3575 domain-containing protein</fullName>
    </submittedName>
</protein>
<keyword evidence="1" id="KW-0732">Signal</keyword>
<evidence type="ECO:0000313" key="2">
    <source>
        <dbReference type="EMBL" id="TNJ44226.1"/>
    </source>
</evidence>
<name>A0A5C4SJY0_9FLAO</name>
<gene>
    <name evidence="2" type="ORF">FGF67_09350</name>
</gene>
<organism evidence="2 3">
    <name type="scientific">Allotamlana fucoidanivorans</name>
    <dbReference type="NCBI Taxonomy" id="2583814"/>
    <lineage>
        <taxon>Bacteria</taxon>
        <taxon>Pseudomonadati</taxon>
        <taxon>Bacteroidota</taxon>
        <taxon>Flavobacteriia</taxon>
        <taxon>Flavobacteriales</taxon>
        <taxon>Flavobacteriaceae</taxon>
        <taxon>Allotamlana</taxon>
    </lineage>
</organism>
<feature type="signal peptide" evidence="1">
    <location>
        <begin position="1"/>
        <end position="20"/>
    </location>
</feature>
<keyword evidence="3" id="KW-1185">Reference proteome</keyword>
<dbReference type="Pfam" id="PF12099">
    <property type="entry name" value="DUF3575"/>
    <property type="match status" value="1"/>
</dbReference>
<dbReference type="RefSeq" id="WP_139697052.1">
    <property type="nucleotide sequence ID" value="NZ_CP074074.1"/>
</dbReference>